<protein>
    <submittedName>
        <fullName evidence="1">Uncharacterized protein</fullName>
    </submittedName>
</protein>
<reference evidence="1 2" key="1">
    <citation type="submission" date="2024-10" db="EMBL/GenBank/DDBJ databases">
        <authorList>
            <person name="Ratan Roy A."/>
            <person name="Morales Sandoval P.H."/>
            <person name="De Los Santos Villalobos S."/>
            <person name="Chakraborty S."/>
            <person name="Mukherjee J."/>
        </authorList>
    </citation>
    <scope>NUCLEOTIDE SEQUENCE [LARGE SCALE GENOMIC DNA]</scope>
    <source>
        <strain evidence="1 2">S1</strain>
    </source>
</reference>
<proteinExistence type="predicted"/>
<dbReference type="Proteomes" id="UP001600165">
    <property type="component" value="Unassembled WGS sequence"/>
</dbReference>
<accession>A0ABW6IJG7</accession>
<keyword evidence="2" id="KW-1185">Reference proteome</keyword>
<organism evidence="1 2">
    <name type="scientific">Almyronema epifaneia S1</name>
    <dbReference type="NCBI Taxonomy" id="2991925"/>
    <lineage>
        <taxon>Bacteria</taxon>
        <taxon>Bacillati</taxon>
        <taxon>Cyanobacteriota</taxon>
        <taxon>Cyanophyceae</taxon>
        <taxon>Nodosilineales</taxon>
        <taxon>Nodosilineaceae</taxon>
        <taxon>Almyronema</taxon>
        <taxon>Almyronema epifaneia</taxon>
    </lineage>
</organism>
<dbReference type="EMBL" id="JBHZOL010000106">
    <property type="protein sequence ID" value="MFE4108373.1"/>
    <property type="molecule type" value="Genomic_DNA"/>
</dbReference>
<evidence type="ECO:0000313" key="2">
    <source>
        <dbReference type="Proteomes" id="UP001600165"/>
    </source>
</evidence>
<sequence>MTTETISLELTEVQWQVARAIARQLVIDDTDVNELRKTIAYLREYRDRANAGKAFFDYLKTLVRRGDQIGHSKKTIDYYKSLEAVCDSHLKDYQAEAPQMLMILGWAARLVQYYKSTPIGELQQIEVMSEREAEVRAVTQSHTFEIGQELPAKVVAIKNNRVTYELLGTIKLTTKEPKLFKKLTIAQEITVRIEDLKEDGSIKRVKGIV</sequence>
<comment type="caution">
    <text evidence="1">The sequence shown here is derived from an EMBL/GenBank/DDBJ whole genome shotgun (WGS) entry which is preliminary data.</text>
</comment>
<evidence type="ECO:0000313" key="1">
    <source>
        <dbReference type="EMBL" id="MFE4108373.1"/>
    </source>
</evidence>
<name>A0ABW6IJG7_9CYAN</name>
<gene>
    <name evidence="1" type="ORF">ACFVKH_18985</name>
</gene>
<dbReference type="RefSeq" id="WP_377968004.1">
    <property type="nucleotide sequence ID" value="NZ_JBHZOL010000106.1"/>
</dbReference>